<evidence type="ECO:0000256" key="8">
    <source>
        <dbReference type="ARBA" id="ARBA00022989"/>
    </source>
</evidence>
<keyword evidence="19" id="KW-1185">Reference proteome</keyword>
<comment type="caution">
    <text evidence="18">The sequence shown here is derived from an EMBL/GenBank/DDBJ whole genome shotgun (WGS) entry which is preliminary data.</text>
</comment>
<organism evidence="18 19">
    <name type="scientific">Microvirga terrestris</name>
    <dbReference type="NCBI Taxonomy" id="2791024"/>
    <lineage>
        <taxon>Bacteria</taxon>
        <taxon>Pseudomonadati</taxon>
        <taxon>Pseudomonadota</taxon>
        <taxon>Alphaproteobacteria</taxon>
        <taxon>Hyphomicrobiales</taxon>
        <taxon>Methylobacteriaceae</taxon>
        <taxon>Microvirga</taxon>
    </lineage>
</organism>
<comment type="similarity">
    <text evidence="2 15 16">Belongs to the ATPase B chain family.</text>
</comment>
<evidence type="ECO:0000256" key="4">
    <source>
        <dbReference type="ARBA" id="ARBA00022475"/>
    </source>
</evidence>
<keyword evidence="17" id="KW-0175">Coiled coil</keyword>
<sequence>MFQSAEFWVAVAFVIFWGILFYKGVPGKVMNQLDSRGKRIADELTEAKRLRQDAERLLKEYEAKRAAAEQEAADIVSNARAEAERLAAEAQEKMADFVKRRTATAEAKIAQAEAQASAEVRAAAIDAAIKASERVLRDEITGATAASFVTSSLNDVRTKLQ</sequence>
<accession>A0ABS0HQ14</accession>
<evidence type="ECO:0000256" key="3">
    <source>
        <dbReference type="ARBA" id="ARBA00022448"/>
    </source>
</evidence>
<evidence type="ECO:0000256" key="14">
    <source>
        <dbReference type="ARBA" id="ARBA00025830"/>
    </source>
</evidence>
<evidence type="ECO:0000256" key="10">
    <source>
        <dbReference type="ARBA" id="ARBA00023136"/>
    </source>
</evidence>
<evidence type="ECO:0000313" key="18">
    <source>
        <dbReference type="EMBL" id="MBF9195489.1"/>
    </source>
</evidence>
<evidence type="ECO:0000256" key="16">
    <source>
        <dbReference type="RuleBase" id="RU003848"/>
    </source>
</evidence>
<keyword evidence="4 15" id="KW-1003">Cell membrane</keyword>
<dbReference type="CDD" id="cd06503">
    <property type="entry name" value="ATP-synt_Fo_b"/>
    <property type="match status" value="1"/>
</dbReference>
<feature type="transmembrane region" description="Helical" evidence="15">
    <location>
        <begin position="6"/>
        <end position="25"/>
    </location>
</feature>
<dbReference type="Proteomes" id="UP000611708">
    <property type="component" value="Unassembled WGS sequence"/>
</dbReference>
<keyword evidence="3 15" id="KW-0813">Transport</keyword>
<comment type="subcellular location">
    <subcellularLocation>
        <location evidence="1">Cell inner membrane</location>
        <topology evidence="1">Single-pass membrane protein</topology>
    </subcellularLocation>
    <subcellularLocation>
        <location evidence="15">Cell membrane</location>
        <topology evidence="15">Single-pass membrane protein</topology>
    </subcellularLocation>
</comment>
<evidence type="ECO:0000256" key="2">
    <source>
        <dbReference type="ARBA" id="ARBA00005513"/>
    </source>
</evidence>
<evidence type="ECO:0000256" key="11">
    <source>
        <dbReference type="ARBA" id="ARBA00023310"/>
    </source>
</evidence>
<dbReference type="InterPro" id="IPR050059">
    <property type="entry name" value="ATP_synthase_B_chain"/>
</dbReference>
<evidence type="ECO:0000256" key="12">
    <source>
        <dbReference type="ARBA" id="ARBA00025198"/>
    </source>
</evidence>
<evidence type="ECO:0000256" key="17">
    <source>
        <dbReference type="SAM" id="Coils"/>
    </source>
</evidence>
<keyword evidence="10 15" id="KW-0472">Membrane</keyword>
<evidence type="ECO:0000256" key="15">
    <source>
        <dbReference type="HAMAP-Rule" id="MF_01398"/>
    </source>
</evidence>
<keyword evidence="9 15" id="KW-0406">Ion transport</keyword>
<dbReference type="EMBL" id="JADQDN010000002">
    <property type="protein sequence ID" value="MBF9195489.1"/>
    <property type="molecule type" value="Genomic_DNA"/>
</dbReference>
<comment type="function">
    <text evidence="12 15">F(1)F(0) ATP synthase produces ATP from ADP in the presence of a proton or sodium gradient. F-type ATPases consist of two structural domains, F(1) containing the extramembraneous catalytic core and F(0) containing the membrane proton channel, linked together by a central stalk and a peripheral stalk. During catalysis, ATP synthesis in the catalytic domain of F(1) is coupled via a rotary mechanism of the central stalk subunits to proton translocation.</text>
</comment>
<dbReference type="HAMAP" id="MF_01398">
    <property type="entry name" value="ATP_synth_b_bprime"/>
    <property type="match status" value="1"/>
</dbReference>
<keyword evidence="8 15" id="KW-1133">Transmembrane helix</keyword>
<dbReference type="InterPro" id="IPR002146">
    <property type="entry name" value="ATP_synth_b/b'su_bac/chlpt"/>
</dbReference>
<name>A0ABS0HQ14_9HYPH</name>
<evidence type="ECO:0000313" key="19">
    <source>
        <dbReference type="Proteomes" id="UP000611708"/>
    </source>
</evidence>
<keyword evidence="5 15" id="KW-0138">CF(0)</keyword>
<evidence type="ECO:0000256" key="7">
    <source>
        <dbReference type="ARBA" id="ARBA00022781"/>
    </source>
</evidence>
<evidence type="ECO:0000256" key="9">
    <source>
        <dbReference type="ARBA" id="ARBA00023065"/>
    </source>
</evidence>
<keyword evidence="7 15" id="KW-0375">Hydrogen ion transport</keyword>
<dbReference type="PANTHER" id="PTHR33445:SF1">
    <property type="entry name" value="ATP SYNTHASE SUBUNIT B"/>
    <property type="match status" value="1"/>
</dbReference>
<evidence type="ECO:0000256" key="13">
    <source>
        <dbReference type="ARBA" id="ARBA00025614"/>
    </source>
</evidence>
<dbReference type="Pfam" id="PF00430">
    <property type="entry name" value="ATP-synt_B"/>
    <property type="match status" value="1"/>
</dbReference>
<evidence type="ECO:0000256" key="6">
    <source>
        <dbReference type="ARBA" id="ARBA00022692"/>
    </source>
</evidence>
<feature type="coiled-coil region" evidence="17">
    <location>
        <begin position="40"/>
        <end position="115"/>
    </location>
</feature>
<evidence type="ECO:0000256" key="1">
    <source>
        <dbReference type="ARBA" id="ARBA00004377"/>
    </source>
</evidence>
<protein>
    <recommendedName>
        <fullName evidence="15">ATP synthase subunit b</fullName>
    </recommendedName>
    <alternativeName>
        <fullName evidence="15">ATP synthase F(0) sector subunit b</fullName>
    </alternativeName>
    <alternativeName>
        <fullName evidence="15">ATPase subunit I</fullName>
    </alternativeName>
    <alternativeName>
        <fullName evidence="15">F-type ATPase subunit b</fullName>
        <shortName evidence="15">F-ATPase subunit b</shortName>
    </alternativeName>
</protein>
<dbReference type="PANTHER" id="PTHR33445">
    <property type="entry name" value="ATP SYNTHASE SUBUNIT B', CHLOROPLASTIC"/>
    <property type="match status" value="1"/>
</dbReference>
<comment type="function">
    <text evidence="13">Component of the F(0) channel, it forms part of the peripheral stalk, linking F(1) to F(0). The b'-subunit is a diverged and duplicated form of b found in plants and photosynthetic bacteria.</text>
</comment>
<keyword evidence="11 15" id="KW-0066">ATP synthesis</keyword>
<keyword evidence="6 15" id="KW-0812">Transmembrane</keyword>
<proteinExistence type="inferred from homology"/>
<dbReference type="RefSeq" id="WP_196262868.1">
    <property type="nucleotide sequence ID" value="NZ_JADQDN010000002.1"/>
</dbReference>
<comment type="subunit">
    <text evidence="14 15">F-type ATPases have 2 components, F(1) - the catalytic core - and F(0) - the membrane proton channel. F(1) has five subunits: alpha(3), beta(3), gamma(1), delta(1), epsilon(1). F(0) has three main subunits: a(1), b(2) and c(10-14). The alpha and beta chains form an alternating ring which encloses part of the gamma chain. F(1) is attached to F(0) by a central stalk formed by the gamma and epsilon chains, while a peripheral stalk is formed by the delta and b chains.</text>
</comment>
<evidence type="ECO:0000256" key="5">
    <source>
        <dbReference type="ARBA" id="ARBA00022547"/>
    </source>
</evidence>
<reference evidence="18 19" key="1">
    <citation type="submission" date="2020-11" db="EMBL/GenBank/DDBJ databases">
        <authorList>
            <person name="Kim M.K."/>
        </authorList>
    </citation>
    <scope>NUCLEOTIDE SEQUENCE [LARGE SCALE GENOMIC DNA]</scope>
    <source>
        <strain evidence="18 19">BT290</strain>
    </source>
</reference>
<gene>
    <name evidence="15" type="primary">atpF</name>
    <name evidence="18" type="ORF">I2H36_05540</name>
</gene>